<dbReference type="PANTHER" id="PTHR35862:SF1">
    <property type="entry name" value="FELS-2 PROPHAGE PROTEIN"/>
    <property type="match status" value="1"/>
</dbReference>
<dbReference type="PIRSF" id="PIRSF020481">
    <property type="entry name" value="BAP"/>
    <property type="match status" value="1"/>
</dbReference>
<dbReference type="InterPro" id="IPR014507">
    <property type="entry name" value="Baseplate_assembly_J_pred"/>
</dbReference>
<name>A0ABT0L8Y4_9GAMM</name>
<dbReference type="EMBL" id="JAKIKS010000018">
    <property type="protein sequence ID" value="MCL1124162.1"/>
    <property type="molecule type" value="Genomic_DNA"/>
</dbReference>
<proteinExistence type="predicted"/>
<evidence type="ECO:0000313" key="2">
    <source>
        <dbReference type="Proteomes" id="UP001203423"/>
    </source>
</evidence>
<organism evidence="1 2">
    <name type="scientific">Shewanella surugensis</name>
    <dbReference type="NCBI Taxonomy" id="212020"/>
    <lineage>
        <taxon>Bacteria</taxon>
        <taxon>Pseudomonadati</taxon>
        <taxon>Pseudomonadota</taxon>
        <taxon>Gammaproteobacteria</taxon>
        <taxon>Alteromonadales</taxon>
        <taxon>Shewanellaceae</taxon>
        <taxon>Shewanella</taxon>
    </lineage>
</organism>
<sequence>MTAFNVDMSKLPKPAVIEEIDYEVILQEWIERYQMLNPDYIALTESDPAYKLIETAAYREVLFRQRVNDATYATMLAYSNDEDLENLGFSEDVDRLVIDEGDLNAIPPREPVMESNDAYRYRIRLSKRAKNTAGSGDDYEFFALSADGRVKSVSPFSPANTLIVYVSVLSHDGDGTASDELLAIVEDNLSEKVTRPLSDKVIVQSAIINEFQVDAELELFPGPDQNTVIIAAKTQLETWLAKSHQQGFDVTLDGFYAALRVEGVYKVHLNSPDSDIINDEMSAAYASSINITIRKVTQ</sequence>
<comment type="caution">
    <text evidence="1">The sequence shown here is derived from an EMBL/GenBank/DDBJ whole genome shotgun (WGS) entry which is preliminary data.</text>
</comment>
<keyword evidence="2" id="KW-1185">Reference proteome</keyword>
<dbReference type="Proteomes" id="UP001203423">
    <property type="component" value="Unassembled WGS sequence"/>
</dbReference>
<evidence type="ECO:0000313" key="1">
    <source>
        <dbReference type="EMBL" id="MCL1124162.1"/>
    </source>
</evidence>
<gene>
    <name evidence="1" type="ORF">L2764_06650</name>
</gene>
<dbReference type="PANTHER" id="PTHR35862">
    <property type="entry name" value="FELS-2 PROPHAGE PROTEIN"/>
    <property type="match status" value="1"/>
</dbReference>
<accession>A0ABT0L8Y4</accession>
<dbReference type="InterPro" id="IPR052726">
    <property type="entry name" value="Phage_Baseplate_Hub"/>
</dbReference>
<protein>
    <submittedName>
        <fullName evidence="1">Baseplate J/gp47 family protein</fullName>
    </submittedName>
</protein>
<dbReference type="RefSeq" id="WP_248939446.1">
    <property type="nucleotide sequence ID" value="NZ_JAKIKS010000018.1"/>
</dbReference>
<reference evidence="1 2" key="1">
    <citation type="submission" date="2022-01" db="EMBL/GenBank/DDBJ databases">
        <title>Whole genome-based taxonomy of the Shewanellaceae.</title>
        <authorList>
            <person name="Martin-Rodriguez A.J."/>
        </authorList>
    </citation>
    <scope>NUCLEOTIDE SEQUENCE [LARGE SCALE GENOMIC DNA]</scope>
    <source>
        <strain evidence="1 2">DSM 17177</strain>
    </source>
</reference>